<sequence>MLQPPRPPSPIASRRHVYGYHRAIAFFFLVTQGKSIMDTLGPWRAEGYVRLLLTKTLAGCLPVGPLGGESGELLPYSFSNPSAPELLGSPTPPCTAPCSTKGIQGAVSGGFVLPGKFIMDTPDPLGGSGVMPDSYRLKPLRGAYRSDRSGKSQRNYVYIPSTTRF</sequence>
<reference evidence="1 2" key="1">
    <citation type="journal article" date="2010" name="Science">
        <title>Genomic comparison of the ants Camponotus floridanus and Harpegnathos saltator.</title>
        <authorList>
            <person name="Bonasio R."/>
            <person name="Zhang G."/>
            <person name="Ye C."/>
            <person name="Mutti N.S."/>
            <person name="Fang X."/>
            <person name="Qin N."/>
            <person name="Donahue G."/>
            <person name="Yang P."/>
            <person name="Li Q."/>
            <person name="Li C."/>
            <person name="Zhang P."/>
            <person name="Huang Z."/>
            <person name="Berger S.L."/>
            <person name="Reinberg D."/>
            <person name="Wang J."/>
            <person name="Liebig J."/>
        </authorList>
    </citation>
    <scope>NUCLEOTIDE SEQUENCE [LARGE SCALE GENOMIC DNA]</scope>
    <source>
        <strain evidence="1 2">R22 G/1</strain>
    </source>
</reference>
<dbReference type="AlphaFoldDB" id="E2B4V9"/>
<dbReference type="InParanoid" id="E2B4V9"/>
<name>E2B4V9_HARSA</name>
<evidence type="ECO:0000313" key="2">
    <source>
        <dbReference type="Proteomes" id="UP000008237"/>
    </source>
</evidence>
<accession>E2B4V9</accession>
<keyword evidence="2" id="KW-1185">Reference proteome</keyword>
<organism evidence="2">
    <name type="scientific">Harpegnathos saltator</name>
    <name type="common">Jerdon's jumping ant</name>
    <dbReference type="NCBI Taxonomy" id="610380"/>
    <lineage>
        <taxon>Eukaryota</taxon>
        <taxon>Metazoa</taxon>
        <taxon>Ecdysozoa</taxon>
        <taxon>Arthropoda</taxon>
        <taxon>Hexapoda</taxon>
        <taxon>Insecta</taxon>
        <taxon>Pterygota</taxon>
        <taxon>Neoptera</taxon>
        <taxon>Endopterygota</taxon>
        <taxon>Hymenoptera</taxon>
        <taxon>Apocrita</taxon>
        <taxon>Aculeata</taxon>
        <taxon>Formicoidea</taxon>
        <taxon>Formicidae</taxon>
        <taxon>Ponerinae</taxon>
        <taxon>Ponerini</taxon>
        <taxon>Harpegnathos</taxon>
    </lineage>
</organism>
<dbReference type="Proteomes" id="UP000008237">
    <property type="component" value="Unassembled WGS sequence"/>
</dbReference>
<gene>
    <name evidence="1" type="ORF">EAI_01101</name>
</gene>
<evidence type="ECO:0000313" key="1">
    <source>
        <dbReference type="EMBL" id="EFN89275.1"/>
    </source>
</evidence>
<proteinExistence type="predicted"/>
<dbReference type="EMBL" id="GL445648">
    <property type="protein sequence ID" value="EFN89275.1"/>
    <property type="molecule type" value="Genomic_DNA"/>
</dbReference>
<protein>
    <submittedName>
        <fullName evidence="1">Uncharacterized protein</fullName>
    </submittedName>
</protein>